<gene>
    <name evidence="11" type="ORF">FOL46_009664</name>
    <name evidence="10" type="ORF">FOZ61_010832</name>
</gene>
<dbReference type="EMBL" id="JABAHT010000092">
    <property type="protein sequence ID" value="KAF4665523.1"/>
    <property type="molecule type" value="Genomic_DNA"/>
</dbReference>
<evidence type="ECO:0000313" key="11">
    <source>
        <dbReference type="EMBL" id="KAF4671987.1"/>
    </source>
</evidence>
<evidence type="ECO:0000256" key="3">
    <source>
        <dbReference type="ARBA" id="ARBA00023054"/>
    </source>
</evidence>
<evidence type="ECO:0000256" key="5">
    <source>
        <dbReference type="ARBA" id="ARBA00044506"/>
    </source>
</evidence>
<comment type="caution">
    <text evidence="10">The sequence shown here is derived from an EMBL/GenBank/DDBJ whole genome shotgun (WGS) entry which is preliminary data.</text>
</comment>
<evidence type="ECO:0000256" key="4">
    <source>
        <dbReference type="ARBA" id="ARBA00023273"/>
    </source>
</evidence>
<evidence type="ECO:0000256" key="8">
    <source>
        <dbReference type="SAM" id="MobiDB-lite"/>
    </source>
</evidence>
<organism evidence="10 12">
    <name type="scientific">Perkinsus olseni</name>
    <name type="common">Perkinsus atlanticus</name>
    <dbReference type="NCBI Taxonomy" id="32597"/>
    <lineage>
        <taxon>Eukaryota</taxon>
        <taxon>Sar</taxon>
        <taxon>Alveolata</taxon>
        <taxon>Perkinsozoa</taxon>
        <taxon>Perkinsea</taxon>
        <taxon>Perkinsida</taxon>
        <taxon>Perkinsidae</taxon>
        <taxon>Perkinsus</taxon>
    </lineage>
</organism>
<protein>
    <recommendedName>
        <fullName evidence="6">Cilia- and flagella-associated protein 263</fullName>
    </recommendedName>
</protein>
<feature type="region of interest" description="Disordered" evidence="8">
    <location>
        <begin position="291"/>
        <end position="315"/>
    </location>
</feature>
<evidence type="ECO:0000256" key="1">
    <source>
        <dbReference type="ARBA" id="ARBA00004138"/>
    </source>
</evidence>
<comment type="subcellular location">
    <subcellularLocation>
        <location evidence="1">Cell projection</location>
        <location evidence="1">Cilium</location>
    </subcellularLocation>
</comment>
<evidence type="ECO:0000313" key="10">
    <source>
        <dbReference type="EMBL" id="KAF4665523.1"/>
    </source>
</evidence>
<evidence type="ECO:0000256" key="7">
    <source>
        <dbReference type="SAM" id="Coils"/>
    </source>
</evidence>
<evidence type="ECO:0000313" key="12">
    <source>
        <dbReference type="Proteomes" id="UP000570595"/>
    </source>
</evidence>
<dbReference type="OrthoDB" id="10259713at2759"/>
<sequence>MIPSESPLEIAAQIDALTASIEALQEESELVGIEAELLAGYLHRKGAKEEKTGGIDSDSSVQGKRLIGRGRGGASNASRKILSLQEKYDIAQEEMRVIQGEVAQANRQSDHNMDILKALMEETDISAAEVKRDAFEFRRDIVVGAENPRTGKTIAERVLRYFEDKLTQKDMLLSKLLMKNKAMRTSIRRTEAQLRDKEQAGDGLQYIDFHQLQIENQEFVRKIDEANKELISLKKNYTKVTNQVNLTKKRIGDLLSEETLLKQEIDGRKRLLSKAEQDILKVVSEREKARKENSKLRVQSRNSNSAGSGTGSDGPRFMECLTLKVEEQNLEQARKNLERKLEIAEEECKRLMRGIR</sequence>
<dbReference type="PANTHER" id="PTHR15654:SF2">
    <property type="entry name" value="COILED-COIL DOMAIN-CONTAINING PROTEIN 113"/>
    <property type="match status" value="1"/>
</dbReference>
<feature type="region of interest" description="Disordered" evidence="8">
    <location>
        <begin position="48"/>
        <end position="73"/>
    </location>
</feature>
<evidence type="ECO:0000256" key="2">
    <source>
        <dbReference type="ARBA" id="ARBA00022794"/>
    </source>
</evidence>
<accession>A0A7J6M1S3</accession>
<feature type="coiled-coil region" evidence="7">
    <location>
        <begin position="320"/>
        <end position="354"/>
    </location>
</feature>
<dbReference type="AlphaFoldDB" id="A0A7J6M1S3"/>
<feature type="coiled-coil region" evidence="7">
    <location>
        <begin position="180"/>
        <end position="243"/>
    </location>
</feature>
<dbReference type="EMBL" id="JABANN010000090">
    <property type="protein sequence ID" value="KAF4671987.1"/>
    <property type="molecule type" value="Genomic_DNA"/>
</dbReference>
<proteinExistence type="inferred from homology"/>
<dbReference type="GO" id="GO:0060271">
    <property type="term" value="P:cilium assembly"/>
    <property type="evidence" value="ECO:0007669"/>
    <property type="project" value="TreeGrafter"/>
</dbReference>
<dbReference type="GO" id="GO:0036064">
    <property type="term" value="C:ciliary basal body"/>
    <property type="evidence" value="ECO:0007669"/>
    <property type="project" value="TreeGrafter"/>
</dbReference>
<keyword evidence="4" id="KW-0966">Cell projection</keyword>
<dbReference type="InterPro" id="IPR025254">
    <property type="entry name" value="CCDC113/CCDC96_CC"/>
</dbReference>
<feature type="compositionally biased region" description="Polar residues" evidence="8">
    <location>
        <begin position="296"/>
        <end position="307"/>
    </location>
</feature>
<keyword evidence="3 7" id="KW-0175">Coiled coil</keyword>
<name>A0A7J6M1S3_PEROL</name>
<evidence type="ECO:0000259" key="9">
    <source>
        <dbReference type="Pfam" id="PF13870"/>
    </source>
</evidence>
<keyword evidence="2" id="KW-0970">Cilium biogenesis/degradation</keyword>
<evidence type="ECO:0000313" key="13">
    <source>
        <dbReference type="Proteomes" id="UP000572268"/>
    </source>
</evidence>
<dbReference type="PANTHER" id="PTHR15654">
    <property type="entry name" value="COILED-COIL DOMAIN-CONTAINING PROTEIN 113-RELATED"/>
    <property type="match status" value="1"/>
</dbReference>
<reference evidence="12 13" key="1">
    <citation type="submission" date="2020-04" db="EMBL/GenBank/DDBJ databases">
        <title>Perkinsus olseni comparative genomics.</title>
        <authorList>
            <person name="Bogema D.R."/>
        </authorList>
    </citation>
    <scope>NUCLEOTIDE SEQUENCE [LARGE SCALE GENOMIC DNA]</scope>
    <source>
        <strain evidence="10">ATCC PRA-179</strain>
        <strain evidence="11">ATCC PRA-31</strain>
    </source>
</reference>
<comment type="similarity">
    <text evidence="5">Belongs to the CFAP263 family.</text>
</comment>
<dbReference type="Proteomes" id="UP000570595">
    <property type="component" value="Unassembled WGS sequence"/>
</dbReference>
<dbReference type="Pfam" id="PF13870">
    <property type="entry name" value="CCDC113_CCDC96_CC"/>
    <property type="match status" value="1"/>
</dbReference>
<evidence type="ECO:0000256" key="6">
    <source>
        <dbReference type="ARBA" id="ARBA00044798"/>
    </source>
</evidence>
<dbReference type="GO" id="GO:0005930">
    <property type="term" value="C:axoneme"/>
    <property type="evidence" value="ECO:0007669"/>
    <property type="project" value="TreeGrafter"/>
</dbReference>
<dbReference type="Proteomes" id="UP000572268">
    <property type="component" value="Unassembled WGS sequence"/>
</dbReference>
<dbReference type="InterPro" id="IPR051885">
    <property type="entry name" value="CC_CF"/>
</dbReference>
<feature type="domain" description="CCDC113/CCDC96 coiled-coil" evidence="9">
    <location>
        <begin position="167"/>
        <end position="349"/>
    </location>
</feature>
<feature type="coiled-coil region" evidence="7">
    <location>
        <begin position="74"/>
        <end position="108"/>
    </location>
</feature>